<evidence type="ECO:0000313" key="3">
    <source>
        <dbReference type="Proteomes" id="UP000004671"/>
    </source>
</evidence>
<proteinExistence type="predicted"/>
<dbReference type="AlphaFoldDB" id="H1XZ01"/>
<keyword evidence="3" id="KW-1185">Reference proteome</keyword>
<reference evidence="2 3" key="1">
    <citation type="submission" date="2011-09" db="EMBL/GenBank/DDBJ databases">
        <title>The permanent draft genome of Caldithrix abyssi DSM 13497.</title>
        <authorList>
            <consortium name="US DOE Joint Genome Institute (JGI-PGF)"/>
            <person name="Lucas S."/>
            <person name="Han J."/>
            <person name="Lapidus A."/>
            <person name="Bruce D."/>
            <person name="Goodwin L."/>
            <person name="Pitluck S."/>
            <person name="Peters L."/>
            <person name="Kyrpides N."/>
            <person name="Mavromatis K."/>
            <person name="Ivanova N."/>
            <person name="Mikhailova N."/>
            <person name="Chertkov O."/>
            <person name="Detter J.C."/>
            <person name="Tapia R."/>
            <person name="Han C."/>
            <person name="Land M."/>
            <person name="Hauser L."/>
            <person name="Markowitz V."/>
            <person name="Cheng J.-F."/>
            <person name="Hugenholtz P."/>
            <person name="Woyke T."/>
            <person name="Wu D."/>
            <person name="Spring S."/>
            <person name="Brambilla E."/>
            <person name="Klenk H.-P."/>
            <person name="Eisen J.A."/>
        </authorList>
    </citation>
    <scope>NUCLEOTIDE SEQUENCE [LARGE SCALE GENOMIC DNA]</scope>
    <source>
        <strain evidence="2 3">DSM 13497</strain>
    </source>
</reference>
<protein>
    <submittedName>
        <fullName evidence="2">Uncharacterized protein</fullName>
    </submittedName>
</protein>
<reference evidence="1 4" key="2">
    <citation type="submission" date="2016-11" db="EMBL/GenBank/DDBJ databases">
        <title>Genomic analysis of Caldithrix abyssi and proposal of a novel bacterial phylum Caldithrichaeota.</title>
        <authorList>
            <person name="Kublanov I."/>
            <person name="Sigalova O."/>
            <person name="Gavrilov S."/>
            <person name="Lebedinsky A."/>
            <person name="Ivanova N."/>
            <person name="Daum C."/>
            <person name="Reddy T."/>
            <person name="Klenk H.P."/>
            <person name="Goker M."/>
            <person name="Reva O."/>
            <person name="Miroshnichenko M."/>
            <person name="Kyprides N."/>
            <person name="Woyke T."/>
            <person name="Gelfand M."/>
        </authorList>
    </citation>
    <scope>NUCLEOTIDE SEQUENCE [LARGE SCALE GENOMIC DNA]</scope>
    <source>
        <strain evidence="1 4">LF13</strain>
    </source>
</reference>
<sequence length="235" mass="27699" precursor="true">MARYLTVFILMAFLSAGSLFADRRNYVWTYQYKTMSGGNTELELYQTTRISTLNFWEYRVEVEHGLTDHWDFSVYQIFSQWEGEAFQWEAVQFRTRYRFGEVGQYILDPLIYFEYIRKIDFNKPNKIELRLILGKQLNRFNLAMNPIYEFMFAPGLEHELGYDMGISYEFSPKFVAGLETVTRLEFEEGETEIGSYLGPTVSFASGEWWYTIGALFGLNEHADTMRVRFLMGIGL</sequence>
<dbReference type="Proteomes" id="UP000183868">
    <property type="component" value="Chromosome"/>
</dbReference>
<dbReference type="EMBL" id="CP018099">
    <property type="protein sequence ID" value="APF18025.1"/>
    <property type="molecule type" value="Genomic_DNA"/>
</dbReference>
<dbReference type="HOGENOM" id="CLU_1178491_0_0_0"/>
<dbReference type="OrthoDB" id="9813871at2"/>
<gene>
    <name evidence="1" type="ORF">Cabys_1276</name>
    <name evidence="2" type="ORF">Calab_2462</name>
</gene>
<organism evidence="2 3">
    <name type="scientific">Caldithrix abyssi DSM 13497</name>
    <dbReference type="NCBI Taxonomy" id="880073"/>
    <lineage>
        <taxon>Bacteria</taxon>
        <taxon>Pseudomonadati</taxon>
        <taxon>Calditrichota</taxon>
        <taxon>Calditrichia</taxon>
        <taxon>Calditrichales</taxon>
        <taxon>Calditrichaceae</taxon>
        <taxon>Caldithrix</taxon>
    </lineage>
</organism>
<dbReference type="Proteomes" id="UP000004671">
    <property type="component" value="Chromosome"/>
</dbReference>
<dbReference type="EMBL" id="CM001402">
    <property type="protein sequence ID" value="EHO42072.1"/>
    <property type="molecule type" value="Genomic_DNA"/>
</dbReference>
<evidence type="ECO:0000313" key="2">
    <source>
        <dbReference type="EMBL" id="EHO42072.1"/>
    </source>
</evidence>
<dbReference type="RefSeq" id="WP_006929296.1">
    <property type="nucleotide sequence ID" value="NZ_CM001402.1"/>
</dbReference>
<dbReference type="STRING" id="880073.Cabys_1276"/>
<name>H1XZ01_CALAY</name>
<accession>H1XZ01</accession>
<evidence type="ECO:0000313" key="1">
    <source>
        <dbReference type="EMBL" id="APF18025.1"/>
    </source>
</evidence>
<dbReference type="KEGG" id="caby:Cabys_1276"/>
<evidence type="ECO:0000313" key="4">
    <source>
        <dbReference type="Proteomes" id="UP000183868"/>
    </source>
</evidence>
<dbReference type="PaxDb" id="880073-Calab_2462"/>